<proteinExistence type="predicted"/>
<sequence length="161" mass="18327">MIVLTVLVALQKGKVTEEELLQQKVELLKRLVSKGFSRGKIEALMGFLKLYVRFGKRENDVKFDEAIELLLNKPKETMGIVEFVLERERRLGEKRGLVKGEKKGIEKGIEKGVERGIEQGIETQKLHFVTTLLSETDFDDAKIASLADVTVETVQKLRKEK</sequence>
<organism evidence="1 2">
    <name type="scientific">Runella defluvii</name>
    <dbReference type="NCBI Taxonomy" id="370973"/>
    <lineage>
        <taxon>Bacteria</taxon>
        <taxon>Pseudomonadati</taxon>
        <taxon>Bacteroidota</taxon>
        <taxon>Cytophagia</taxon>
        <taxon>Cytophagales</taxon>
        <taxon>Spirosomataceae</taxon>
        <taxon>Runella</taxon>
    </lineage>
</organism>
<accession>A0A7W5ZLR7</accession>
<dbReference type="EMBL" id="JACIBY010000006">
    <property type="protein sequence ID" value="MBB3839183.1"/>
    <property type="molecule type" value="Genomic_DNA"/>
</dbReference>
<keyword evidence="2" id="KW-1185">Reference proteome</keyword>
<protein>
    <submittedName>
        <fullName evidence="1">Putative transposase YdaD</fullName>
    </submittedName>
</protein>
<dbReference type="AlphaFoldDB" id="A0A7W5ZLR7"/>
<reference evidence="1 2" key="1">
    <citation type="submission" date="2020-08" db="EMBL/GenBank/DDBJ databases">
        <title>Genomic Encyclopedia of Type Strains, Phase IV (KMG-IV): sequencing the most valuable type-strain genomes for metagenomic binning, comparative biology and taxonomic classification.</title>
        <authorList>
            <person name="Goeker M."/>
        </authorList>
    </citation>
    <scope>NUCLEOTIDE SEQUENCE [LARGE SCALE GENOMIC DNA]</scope>
    <source>
        <strain evidence="1 2">DSM 17976</strain>
    </source>
</reference>
<evidence type="ECO:0000313" key="1">
    <source>
        <dbReference type="EMBL" id="MBB3839183.1"/>
    </source>
</evidence>
<gene>
    <name evidence="1" type="ORF">FHS57_003189</name>
</gene>
<evidence type="ECO:0000313" key="2">
    <source>
        <dbReference type="Proteomes" id="UP000541352"/>
    </source>
</evidence>
<comment type="caution">
    <text evidence="1">The sequence shown here is derived from an EMBL/GenBank/DDBJ whole genome shotgun (WGS) entry which is preliminary data.</text>
</comment>
<dbReference type="RefSeq" id="WP_183975237.1">
    <property type="nucleotide sequence ID" value="NZ_JACIBY010000006.1"/>
</dbReference>
<dbReference type="Proteomes" id="UP000541352">
    <property type="component" value="Unassembled WGS sequence"/>
</dbReference>
<name>A0A7W5ZLR7_9BACT</name>